<dbReference type="KEGG" id="ctai:NCTC12078_00154"/>
<gene>
    <name evidence="1" type="ORF">NCTC12078_00154</name>
</gene>
<evidence type="ECO:0000313" key="1">
    <source>
        <dbReference type="EMBL" id="VFB02180.1"/>
    </source>
</evidence>
<accession>A0A4U8WAG6</accession>
<dbReference type="RefSeq" id="WP_130913081.1">
    <property type="nucleotide sequence ID" value="NZ_LR215974.1"/>
</dbReference>
<evidence type="ECO:0008006" key="3">
    <source>
        <dbReference type="Google" id="ProtNLM"/>
    </source>
</evidence>
<organism evidence="1 2">
    <name type="scientific">Chryseobacterium taihuense</name>
    <dbReference type="NCBI Taxonomy" id="1141221"/>
    <lineage>
        <taxon>Bacteria</taxon>
        <taxon>Pseudomonadati</taxon>
        <taxon>Bacteroidota</taxon>
        <taxon>Flavobacteriia</taxon>
        <taxon>Flavobacteriales</taxon>
        <taxon>Weeksellaceae</taxon>
        <taxon>Chryseobacterium group</taxon>
        <taxon>Chryseobacterium</taxon>
    </lineage>
</organism>
<name>A0A4U8WAG6_9FLAO</name>
<sequence length="361" mass="43116">MVDRIKFIVDNADVSEEILNTKFFQNKPNKEGTIVYTYRNNYIQEEDVNEDETDDNKVILQSKYSKYLFIQYVQYKTSKKLPNVNYNVKNKLIVHRNVRKDWYKIPKVGDLGYKSFEKMINKYGEEFGIKSKALWNARVTKVELGLTLRLPIKMKGILSCFHSFSGLSEKNIYGQNGVSFIGNNFSVSFYDKIEKMKSNNELFPKSSNKQKLIEKITKKNYFLRFELKVEKVSGFYNKMYDDKINHLFKIRDEWDYLLKSLSKLFKQVNYIDVVSPEVMDSIRGEEKKPMDSLLKFQGIKSITPDVFFEELLPQMKKDKHSKFKKEYRDFYNEYERKFRYGFKEDFQAKLDEMIDLLIKRS</sequence>
<dbReference type="AlphaFoldDB" id="A0A4U8WAG6"/>
<reference evidence="1 2" key="1">
    <citation type="submission" date="2019-02" db="EMBL/GenBank/DDBJ databases">
        <authorList>
            <consortium name="Pathogen Informatics"/>
        </authorList>
    </citation>
    <scope>NUCLEOTIDE SEQUENCE [LARGE SCALE GENOMIC DNA]</scope>
    <source>
        <strain evidence="1 2">3012STDY6944375</strain>
    </source>
</reference>
<protein>
    <recommendedName>
        <fullName evidence="3">Replication initiation factor</fullName>
    </recommendedName>
</protein>
<proteinExistence type="predicted"/>
<evidence type="ECO:0000313" key="2">
    <source>
        <dbReference type="Proteomes" id="UP000290013"/>
    </source>
</evidence>
<dbReference type="Proteomes" id="UP000290013">
    <property type="component" value="Chromosome"/>
</dbReference>
<dbReference type="EMBL" id="LR215974">
    <property type="protein sequence ID" value="VFB02180.1"/>
    <property type="molecule type" value="Genomic_DNA"/>
</dbReference>